<proteinExistence type="predicted"/>
<evidence type="ECO:0000313" key="1">
    <source>
        <dbReference type="EMBL" id="RSL92296.1"/>
    </source>
</evidence>
<name>A0A428SR92_9HYPO</name>
<keyword evidence="2" id="KW-1185">Reference proteome</keyword>
<dbReference type="Proteomes" id="UP000287144">
    <property type="component" value="Unassembled WGS sequence"/>
</dbReference>
<sequence>MLRVLLRRLSKRRFPILEKPAEEWFSASVLVSSELISVTVSEFSIVTPLPDNPSRRLSTSLSSRAGMPCLHRTFLSSYQPFISPRDAPPSRGQEAR</sequence>
<accession>A0A428SR92</accession>
<gene>
    <name evidence="1" type="ORF">CEP52_013897</name>
</gene>
<evidence type="ECO:0000313" key="2">
    <source>
        <dbReference type="Proteomes" id="UP000287144"/>
    </source>
</evidence>
<protein>
    <submittedName>
        <fullName evidence="1">Uncharacterized protein</fullName>
    </submittedName>
</protein>
<comment type="caution">
    <text evidence="1">The sequence shown here is derived from an EMBL/GenBank/DDBJ whole genome shotgun (WGS) entry which is preliminary data.</text>
</comment>
<reference evidence="1 2" key="1">
    <citation type="submission" date="2017-06" db="EMBL/GenBank/DDBJ databases">
        <title>Comparative genomic analysis of Ambrosia Fusariam Clade fungi.</title>
        <authorList>
            <person name="Stajich J.E."/>
            <person name="Carrillo J."/>
            <person name="Kijimoto T."/>
            <person name="Eskalen A."/>
            <person name="O'Donnell K."/>
            <person name="Kasson M."/>
        </authorList>
    </citation>
    <scope>NUCLEOTIDE SEQUENCE [LARGE SCALE GENOMIC DNA]</scope>
    <source>
        <strain evidence="1 2">NRRL62579</strain>
    </source>
</reference>
<dbReference type="AlphaFoldDB" id="A0A428SR92"/>
<organism evidence="1 2">
    <name type="scientific">Fusarium oligoseptatum</name>
    <dbReference type="NCBI Taxonomy" id="2604345"/>
    <lineage>
        <taxon>Eukaryota</taxon>
        <taxon>Fungi</taxon>
        <taxon>Dikarya</taxon>
        <taxon>Ascomycota</taxon>
        <taxon>Pezizomycotina</taxon>
        <taxon>Sordariomycetes</taxon>
        <taxon>Hypocreomycetidae</taxon>
        <taxon>Hypocreales</taxon>
        <taxon>Nectriaceae</taxon>
        <taxon>Fusarium</taxon>
        <taxon>Fusarium solani species complex</taxon>
    </lineage>
</organism>
<dbReference type="EMBL" id="NKCK01000205">
    <property type="protein sequence ID" value="RSL92296.1"/>
    <property type="molecule type" value="Genomic_DNA"/>
</dbReference>